<dbReference type="EC" id="2.7.13.3" evidence="3"/>
<dbReference type="Pfam" id="PF00672">
    <property type="entry name" value="HAMP"/>
    <property type="match status" value="1"/>
</dbReference>
<dbReference type="GO" id="GO:0016301">
    <property type="term" value="F:kinase activity"/>
    <property type="evidence" value="ECO:0007669"/>
    <property type="project" value="UniProtKB-KW"/>
</dbReference>
<keyword evidence="4" id="KW-1003">Cell membrane</keyword>
<feature type="domain" description="Histidine kinase" evidence="14">
    <location>
        <begin position="275"/>
        <end position="476"/>
    </location>
</feature>
<dbReference type="Proteomes" id="UP001319060">
    <property type="component" value="Unassembled WGS sequence"/>
</dbReference>
<keyword evidence="6" id="KW-0808">Transferase</keyword>
<feature type="domain" description="HAMP" evidence="15">
    <location>
        <begin position="198"/>
        <end position="251"/>
    </location>
</feature>
<comment type="catalytic activity">
    <reaction evidence="1">
        <text>ATP + protein L-histidine = ADP + protein N-phospho-L-histidine.</text>
        <dbReference type="EC" id="2.7.13.3"/>
    </reaction>
</comment>
<dbReference type="InterPro" id="IPR010559">
    <property type="entry name" value="Sig_transdc_His_kin_internal"/>
</dbReference>
<dbReference type="Gene3D" id="3.30.565.10">
    <property type="entry name" value="Histidine kinase-like ATPase, C-terminal domain"/>
    <property type="match status" value="1"/>
</dbReference>
<dbReference type="InterPro" id="IPR005467">
    <property type="entry name" value="His_kinase_dom"/>
</dbReference>
<organism evidence="16 17">
    <name type="scientific">Fictibacillus barbaricus</name>
    <dbReference type="NCBI Taxonomy" id="182136"/>
    <lineage>
        <taxon>Bacteria</taxon>
        <taxon>Bacillati</taxon>
        <taxon>Bacillota</taxon>
        <taxon>Bacilli</taxon>
        <taxon>Bacillales</taxon>
        <taxon>Fictibacillaceae</taxon>
        <taxon>Fictibacillus</taxon>
    </lineage>
</organism>
<dbReference type="InterPro" id="IPR036890">
    <property type="entry name" value="HATPase_C_sf"/>
</dbReference>
<dbReference type="PANTHER" id="PTHR34220:SF7">
    <property type="entry name" value="SENSOR HISTIDINE KINASE YPDA"/>
    <property type="match status" value="1"/>
</dbReference>
<keyword evidence="13" id="KW-0812">Transmembrane</keyword>
<dbReference type="InterPro" id="IPR050640">
    <property type="entry name" value="Bact_2-comp_sensor_kinase"/>
</dbReference>
<sequence length="485" mass="56430">MKTIRSKLLLYFFVFVVLFNVVSISIYFSSRSLLLEYDASFEEFLLLNRISQKSNLLYEKANEYVVEKNQKTILQFHDIRHQLEDDVEQLQKNEDSMDDVQRKKYVEMTKTFVQECEMTIGFMLRDDIDQYTKHLREARNTASYLQETTLSLIDIELTNYQSFFADMEQRNDSFKWFILFLFNTTVLLAVCFALWFSRSINRPIQNLSKAAKEIASGKLNGAELSIQSNDELKLLGNTFNVMRENIREYIIEMEKKSELDRLLKEFELKHLQNQINPHFLFNTLNTISRMAYLEDAEKTSALIQSVSTLLRYSLRDLSKSVPLSEEVKVVKDYFYIQQTRFSERITFTINIEERCLDMAIPSLILQPLVENAFIHGVEGKEEGGEIGLSIYESGNRVMVEVRDNGIGMTNEQLHALLHPSDGPKEQGEEHVGHSTGLGIHNVIRRLQLFYQTEHVVDIHSVVNKGTTVTLILPFKEDNHESHHYG</sequence>
<evidence type="ECO:0000256" key="9">
    <source>
        <dbReference type="ARBA" id="ARBA00022840"/>
    </source>
</evidence>
<dbReference type="EMBL" id="JAFHKS010000044">
    <property type="protein sequence ID" value="MBN3546541.1"/>
    <property type="molecule type" value="Genomic_DNA"/>
</dbReference>
<dbReference type="PROSITE" id="PS50109">
    <property type="entry name" value="HIS_KIN"/>
    <property type="match status" value="1"/>
</dbReference>
<keyword evidence="11 13" id="KW-0472">Membrane</keyword>
<proteinExistence type="predicted"/>
<dbReference type="InterPro" id="IPR003594">
    <property type="entry name" value="HATPase_dom"/>
</dbReference>
<dbReference type="Gene3D" id="6.10.340.10">
    <property type="match status" value="1"/>
</dbReference>
<dbReference type="RefSeq" id="WP_188400853.1">
    <property type="nucleotide sequence ID" value="NZ_BMCE01000001.1"/>
</dbReference>
<dbReference type="SUPFAM" id="SSF158472">
    <property type="entry name" value="HAMP domain-like"/>
    <property type="match status" value="1"/>
</dbReference>
<protein>
    <recommendedName>
        <fullName evidence="3">histidine kinase</fullName>
        <ecNumber evidence="3">2.7.13.3</ecNumber>
    </recommendedName>
</protein>
<evidence type="ECO:0000256" key="11">
    <source>
        <dbReference type="ARBA" id="ARBA00023136"/>
    </source>
</evidence>
<evidence type="ECO:0000256" key="6">
    <source>
        <dbReference type="ARBA" id="ARBA00022679"/>
    </source>
</evidence>
<dbReference type="PROSITE" id="PS50885">
    <property type="entry name" value="HAMP"/>
    <property type="match status" value="1"/>
</dbReference>
<name>A0ABS2ZFL7_9BACL</name>
<dbReference type="Pfam" id="PF02518">
    <property type="entry name" value="HATPase_c"/>
    <property type="match status" value="1"/>
</dbReference>
<dbReference type="SUPFAM" id="SSF55874">
    <property type="entry name" value="ATPase domain of HSP90 chaperone/DNA topoisomerase II/histidine kinase"/>
    <property type="match status" value="1"/>
</dbReference>
<evidence type="ECO:0000256" key="12">
    <source>
        <dbReference type="SAM" id="Coils"/>
    </source>
</evidence>
<keyword evidence="8 16" id="KW-0418">Kinase</keyword>
<keyword evidence="5" id="KW-0597">Phosphoprotein</keyword>
<keyword evidence="9" id="KW-0067">ATP-binding</keyword>
<keyword evidence="7" id="KW-0547">Nucleotide-binding</keyword>
<evidence type="ECO:0000256" key="8">
    <source>
        <dbReference type="ARBA" id="ARBA00022777"/>
    </source>
</evidence>
<keyword evidence="13" id="KW-1133">Transmembrane helix</keyword>
<reference evidence="16 17" key="1">
    <citation type="submission" date="2021-01" db="EMBL/GenBank/DDBJ databases">
        <title>Genome Sequencing of Type Strains.</title>
        <authorList>
            <person name="Lemaire J.F."/>
            <person name="Inderbitzin P."/>
            <person name="Collins S.B."/>
            <person name="Wespe N."/>
            <person name="Knight-Connoni V."/>
        </authorList>
    </citation>
    <scope>NUCLEOTIDE SEQUENCE [LARGE SCALE GENOMIC DNA]</scope>
    <source>
        <strain evidence="16 17">DSM 14730</strain>
    </source>
</reference>
<evidence type="ECO:0000313" key="17">
    <source>
        <dbReference type="Proteomes" id="UP001319060"/>
    </source>
</evidence>
<evidence type="ECO:0000256" key="2">
    <source>
        <dbReference type="ARBA" id="ARBA00004651"/>
    </source>
</evidence>
<evidence type="ECO:0000256" key="13">
    <source>
        <dbReference type="SAM" id="Phobius"/>
    </source>
</evidence>
<evidence type="ECO:0000259" key="14">
    <source>
        <dbReference type="PROSITE" id="PS50109"/>
    </source>
</evidence>
<dbReference type="PANTHER" id="PTHR34220">
    <property type="entry name" value="SENSOR HISTIDINE KINASE YPDA"/>
    <property type="match status" value="1"/>
</dbReference>
<feature type="coiled-coil region" evidence="12">
    <location>
        <begin position="73"/>
        <end position="103"/>
    </location>
</feature>
<comment type="subcellular location">
    <subcellularLocation>
        <location evidence="2">Cell membrane</location>
        <topology evidence="2">Multi-pass membrane protein</topology>
    </subcellularLocation>
</comment>
<dbReference type="Pfam" id="PF06580">
    <property type="entry name" value="His_kinase"/>
    <property type="match status" value="1"/>
</dbReference>
<keyword evidence="10" id="KW-0902">Two-component regulatory system</keyword>
<evidence type="ECO:0000256" key="7">
    <source>
        <dbReference type="ARBA" id="ARBA00022741"/>
    </source>
</evidence>
<keyword evidence="17" id="KW-1185">Reference proteome</keyword>
<dbReference type="CDD" id="cd06225">
    <property type="entry name" value="HAMP"/>
    <property type="match status" value="1"/>
</dbReference>
<evidence type="ECO:0000256" key="10">
    <source>
        <dbReference type="ARBA" id="ARBA00023012"/>
    </source>
</evidence>
<comment type="caution">
    <text evidence="16">The sequence shown here is derived from an EMBL/GenBank/DDBJ whole genome shotgun (WGS) entry which is preliminary data.</text>
</comment>
<feature type="transmembrane region" description="Helical" evidence="13">
    <location>
        <begin position="176"/>
        <end position="196"/>
    </location>
</feature>
<evidence type="ECO:0000256" key="5">
    <source>
        <dbReference type="ARBA" id="ARBA00022553"/>
    </source>
</evidence>
<dbReference type="SMART" id="SM00304">
    <property type="entry name" value="HAMP"/>
    <property type="match status" value="1"/>
</dbReference>
<dbReference type="InterPro" id="IPR003660">
    <property type="entry name" value="HAMP_dom"/>
</dbReference>
<evidence type="ECO:0000313" key="16">
    <source>
        <dbReference type="EMBL" id="MBN3546541.1"/>
    </source>
</evidence>
<evidence type="ECO:0000256" key="1">
    <source>
        <dbReference type="ARBA" id="ARBA00000085"/>
    </source>
</evidence>
<feature type="transmembrane region" description="Helical" evidence="13">
    <location>
        <begin position="9"/>
        <end position="28"/>
    </location>
</feature>
<evidence type="ECO:0000259" key="15">
    <source>
        <dbReference type="PROSITE" id="PS50885"/>
    </source>
</evidence>
<evidence type="ECO:0000256" key="4">
    <source>
        <dbReference type="ARBA" id="ARBA00022475"/>
    </source>
</evidence>
<evidence type="ECO:0000256" key="3">
    <source>
        <dbReference type="ARBA" id="ARBA00012438"/>
    </source>
</evidence>
<dbReference type="SMART" id="SM00387">
    <property type="entry name" value="HATPase_c"/>
    <property type="match status" value="1"/>
</dbReference>
<keyword evidence="12" id="KW-0175">Coiled coil</keyword>
<accession>A0ABS2ZFL7</accession>
<gene>
    <name evidence="16" type="ORF">JYA64_14630</name>
</gene>